<keyword evidence="21" id="KW-1185">Reference proteome</keyword>
<comment type="caution">
    <text evidence="20">The sequence shown here is derived from an EMBL/GenBank/DDBJ whole genome shotgun (WGS) entry which is preliminary data.</text>
</comment>
<comment type="catalytic activity">
    <reaction evidence="17 19">
        <text>alpha-ribazole + adenosylcob(III)inamide-GDP = adenosylcob(III)alamin + GMP + H(+)</text>
        <dbReference type="Rhea" id="RHEA:16049"/>
        <dbReference type="ChEBI" id="CHEBI:10329"/>
        <dbReference type="ChEBI" id="CHEBI:15378"/>
        <dbReference type="ChEBI" id="CHEBI:18408"/>
        <dbReference type="ChEBI" id="CHEBI:58115"/>
        <dbReference type="ChEBI" id="CHEBI:60487"/>
        <dbReference type="EC" id="2.7.8.26"/>
    </reaction>
</comment>
<feature type="transmembrane region" description="Helical" evidence="19">
    <location>
        <begin position="32"/>
        <end position="51"/>
    </location>
</feature>
<dbReference type="GO" id="GO:0005886">
    <property type="term" value="C:plasma membrane"/>
    <property type="evidence" value="ECO:0007669"/>
    <property type="project" value="UniProtKB-SubCell"/>
</dbReference>
<dbReference type="Pfam" id="PF02654">
    <property type="entry name" value="CobS"/>
    <property type="match status" value="1"/>
</dbReference>
<dbReference type="HAMAP" id="MF_00719">
    <property type="entry name" value="CobS"/>
    <property type="match status" value="1"/>
</dbReference>
<evidence type="ECO:0000256" key="9">
    <source>
        <dbReference type="ARBA" id="ARBA00022679"/>
    </source>
</evidence>
<evidence type="ECO:0000256" key="19">
    <source>
        <dbReference type="HAMAP-Rule" id="MF_00719"/>
    </source>
</evidence>
<dbReference type="AlphaFoldDB" id="A0A926EBH1"/>
<keyword evidence="10 19" id="KW-0812">Transmembrane</keyword>
<evidence type="ECO:0000256" key="17">
    <source>
        <dbReference type="ARBA" id="ARBA00048623"/>
    </source>
</evidence>
<comment type="similarity">
    <text evidence="4 19">Belongs to the CobS family.</text>
</comment>
<reference evidence="20" key="1">
    <citation type="submission" date="2020-08" db="EMBL/GenBank/DDBJ databases">
        <title>Genome public.</title>
        <authorList>
            <person name="Liu C."/>
            <person name="Sun Q."/>
        </authorList>
    </citation>
    <scope>NUCLEOTIDE SEQUENCE</scope>
    <source>
        <strain evidence="20">NSJ-54</strain>
    </source>
</reference>
<evidence type="ECO:0000256" key="7">
    <source>
        <dbReference type="ARBA" id="ARBA00022475"/>
    </source>
</evidence>
<keyword evidence="7 19" id="KW-1003">Cell membrane</keyword>
<comment type="pathway">
    <text evidence="3 19">Cofactor biosynthesis; adenosylcobalamin biosynthesis; adenosylcobalamin from cob(II)yrinate a,c-diamide: step 7/7.</text>
</comment>
<dbReference type="GO" id="GO:0051073">
    <property type="term" value="F:adenosylcobinamide-GDP ribazoletransferase activity"/>
    <property type="evidence" value="ECO:0007669"/>
    <property type="project" value="UniProtKB-UniRule"/>
</dbReference>
<feature type="transmembrane region" description="Helical" evidence="19">
    <location>
        <begin position="202"/>
        <end position="220"/>
    </location>
</feature>
<evidence type="ECO:0000256" key="18">
    <source>
        <dbReference type="ARBA" id="ARBA00049504"/>
    </source>
</evidence>
<comment type="function">
    <text evidence="14 19">Joins adenosylcobinamide-GDP and alpha-ribazole to generate adenosylcobalamin (Ado-cobalamin). Also synthesizes adenosylcobalamin 5'-phosphate from adenosylcobinamide-GDP and alpha-ribazole 5'-phosphate.</text>
</comment>
<dbReference type="RefSeq" id="WP_262396406.1">
    <property type="nucleotide sequence ID" value="NZ_JACRTC010000001.1"/>
</dbReference>
<proteinExistence type="inferred from homology"/>
<keyword evidence="12 19" id="KW-1133">Transmembrane helix</keyword>
<keyword evidence="11 19" id="KW-0460">Magnesium</keyword>
<dbReference type="InterPro" id="IPR003805">
    <property type="entry name" value="CobS"/>
</dbReference>
<comment type="catalytic activity">
    <reaction evidence="18 19">
        <text>alpha-ribazole 5'-phosphate + adenosylcob(III)inamide-GDP = adenosylcob(III)alamin 5'-phosphate + GMP + H(+)</text>
        <dbReference type="Rhea" id="RHEA:23560"/>
        <dbReference type="ChEBI" id="CHEBI:15378"/>
        <dbReference type="ChEBI" id="CHEBI:57918"/>
        <dbReference type="ChEBI" id="CHEBI:58115"/>
        <dbReference type="ChEBI" id="CHEBI:60487"/>
        <dbReference type="ChEBI" id="CHEBI:60493"/>
        <dbReference type="EC" id="2.7.8.26"/>
    </reaction>
</comment>
<evidence type="ECO:0000256" key="10">
    <source>
        <dbReference type="ARBA" id="ARBA00022692"/>
    </source>
</evidence>
<comment type="cofactor">
    <cofactor evidence="1 19">
        <name>Mg(2+)</name>
        <dbReference type="ChEBI" id="CHEBI:18420"/>
    </cofactor>
</comment>
<evidence type="ECO:0000256" key="2">
    <source>
        <dbReference type="ARBA" id="ARBA00004651"/>
    </source>
</evidence>
<evidence type="ECO:0000256" key="14">
    <source>
        <dbReference type="ARBA" id="ARBA00025228"/>
    </source>
</evidence>
<feature type="transmembrane region" description="Helical" evidence="19">
    <location>
        <begin position="232"/>
        <end position="251"/>
    </location>
</feature>
<evidence type="ECO:0000256" key="16">
    <source>
        <dbReference type="ARBA" id="ARBA00032853"/>
    </source>
</evidence>
<dbReference type="GO" id="GO:0008818">
    <property type="term" value="F:cobalamin 5'-phosphate synthase activity"/>
    <property type="evidence" value="ECO:0007669"/>
    <property type="project" value="UniProtKB-UniRule"/>
</dbReference>
<evidence type="ECO:0000256" key="15">
    <source>
        <dbReference type="ARBA" id="ARBA00032605"/>
    </source>
</evidence>
<sequence length="255" mass="27336">MKRWFQSFVVAFSMYSALPMPRVEWNKENMRYALCFFPLIGVVTGLLMEGWGLLCGWAGLGRVLFAAVACVLPVAVSGGIHLDGFCDTCDALGSHQSREKKLEILKDPHTGAFALIGCVLYFLLSFGLWSELKPDVRALGVVGLGFVLSRVLSGLSVVTFPCVSTGLLAAFSTAAQKKRVAAVEILLGLLCAAGMVCLRPAVGSLAVLAAGVTFAYYFRMSRRQFGGITGDLAGYFLQLCEIAMLLAVAAGQKIF</sequence>
<dbReference type="EC" id="2.7.8.26" evidence="5 19"/>
<dbReference type="PANTHER" id="PTHR34148:SF1">
    <property type="entry name" value="ADENOSYLCOBINAMIDE-GDP RIBAZOLETRANSFERASE"/>
    <property type="match status" value="1"/>
</dbReference>
<evidence type="ECO:0000256" key="8">
    <source>
        <dbReference type="ARBA" id="ARBA00022573"/>
    </source>
</evidence>
<feature type="transmembrane region" description="Helical" evidence="19">
    <location>
        <begin position="57"/>
        <end position="76"/>
    </location>
</feature>
<protein>
    <recommendedName>
        <fullName evidence="6 19">Adenosylcobinamide-GDP ribazoletransferase</fullName>
        <ecNumber evidence="5 19">2.7.8.26</ecNumber>
    </recommendedName>
    <alternativeName>
        <fullName evidence="16 19">Cobalamin synthase</fullName>
    </alternativeName>
    <alternativeName>
        <fullName evidence="15 19">Cobalamin-5'-phosphate synthase</fullName>
    </alternativeName>
</protein>
<evidence type="ECO:0000256" key="4">
    <source>
        <dbReference type="ARBA" id="ARBA00010561"/>
    </source>
</evidence>
<feature type="transmembrane region" description="Helical" evidence="19">
    <location>
        <begin position="110"/>
        <end position="129"/>
    </location>
</feature>
<dbReference type="GO" id="GO:0009236">
    <property type="term" value="P:cobalamin biosynthetic process"/>
    <property type="evidence" value="ECO:0007669"/>
    <property type="project" value="UniProtKB-UniRule"/>
</dbReference>
<evidence type="ECO:0000256" key="12">
    <source>
        <dbReference type="ARBA" id="ARBA00022989"/>
    </source>
</evidence>
<evidence type="ECO:0000313" key="20">
    <source>
        <dbReference type="EMBL" id="MBC8569299.1"/>
    </source>
</evidence>
<evidence type="ECO:0000313" key="21">
    <source>
        <dbReference type="Proteomes" id="UP000660861"/>
    </source>
</evidence>
<organism evidence="20 21">
    <name type="scientific">Zongyangia hominis</name>
    <dbReference type="NCBI Taxonomy" id="2763677"/>
    <lineage>
        <taxon>Bacteria</taxon>
        <taxon>Bacillati</taxon>
        <taxon>Bacillota</taxon>
        <taxon>Clostridia</taxon>
        <taxon>Eubacteriales</taxon>
        <taxon>Oscillospiraceae</taxon>
        <taxon>Zongyangia</taxon>
    </lineage>
</organism>
<dbReference type="EMBL" id="JACRTC010000001">
    <property type="protein sequence ID" value="MBC8569299.1"/>
    <property type="molecule type" value="Genomic_DNA"/>
</dbReference>
<keyword evidence="8 19" id="KW-0169">Cobalamin biosynthesis</keyword>
<evidence type="ECO:0000256" key="3">
    <source>
        <dbReference type="ARBA" id="ARBA00004663"/>
    </source>
</evidence>
<keyword evidence="13 19" id="KW-0472">Membrane</keyword>
<keyword evidence="9 19" id="KW-0808">Transferase</keyword>
<evidence type="ECO:0000256" key="5">
    <source>
        <dbReference type="ARBA" id="ARBA00013200"/>
    </source>
</evidence>
<dbReference type="PANTHER" id="PTHR34148">
    <property type="entry name" value="ADENOSYLCOBINAMIDE-GDP RIBAZOLETRANSFERASE"/>
    <property type="match status" value="1"/>
</dbReference>
<accession>A0A926EBH1</accession>
<feature type="transmembrane region" description="Helical" evidence="19">
    <location>
        <begin position="141"/>
        <end position="168"/>
    </location>
</feature>
<name>A0A926EBH1_9FIRM</name>
<dbReference type="Proteomes" id="UP000660861">
    <property type="component" value="Unassembled WGS sequence"/>
</dbReference>
<evidence type="ECO:0000256" key="11">
    <source>
        <dbReference type="ARBA" id="ARBA00022842"/>
    </source>
</evidence>
<evidence type="ECO:0000256" key="13">
    <source>
        <dbReference type="ARBA" id="ARBA00023136"/>
    </source>
</evidence>
<gene>
    <name evidence="19" type="primary">cobS</name>
    <name evidence="20" type="ORF">H8709_00450</name>
</gene>
<evidence type="ECO:0000256" key="6">
    <source>
        <dbReference type="ARBA" id="ARBA00015850"/>
    </source>
</evidence>
<evidence type="ECO:0000256" key="1">
    <source>
        <dbReference type="ARBA" id="ARBA00001946"/>
    </source>
</evidence>
<comment type="subcellular location">
    <subcellularLocation>
        <location evidence="2 19">Cell membrane</location>
        <topology evidence="2 19">Multi-pass membrane protein</topology>
    </subcellularLocation>
</comment>